<sequence>MRVKSSFAHTKISRKIFVIKRNFSNFLVDLQSPTKLLPSNDLPSRRGDVDSRRQVGVGGHGPKDKEVQIYPVDGSLSTLEVLKTDASVFEYRGWPFVQKPHEPIN</sequence>
<accession>A0AAV4SL07</accession>
<dbReference type="AlphaFoldDB" id="A0AAV4SL07"/>
<proteinExistence type="predicted"/>
<keyword evidence="3" id="KW-1185">Reference proteome</keyword>
<protein>
    <submittedName>
        <fullName evidence="2">Uncharacterized protein</fullName>
    </submittedName>
</protein>
<reference evidence="2 3" key="1">
    <citation type="submission" date="2021-06" db="EMBL/GenBank/DDBJ databases">
        <title>Caerostris darwini draft genome.</title>
        <authorList>
            <person name="Kono N."/>
            <person name="Arakawa K."/>
        </authorList>
    </citation>
    <scope>NUCLEOTIDE SEQUENCE [LARGE SCALE GENOMIC DNA]</scope>
</reference>
<evidence type="ECO:0000313" key="3">
    <source>
        <dbReference type="Proteomes" id="UP001054837"/>
    </source>
</evidence>
<dbReference type="Proteomes" id="UP001054837">
    <property type="component" value="Unassembled WGS sequence"/>
</dbReference>
<dbReference type="EMBL" id="BPLQ01008005">
    <property type="protein sequence ID" value="GIY34004.1"/>
    <property type="molecule type" value="Genomic_DNA"/>
</dbReference>
<organism evidence="2 3">
    <name type="scientific">Caerostris darwini</name>
    <dbReference type="NCBI Taxonomy" id="1538125"/>
    <lineage>
        <taxon>Eukaryota</taxon>
        <taxon>Metazoa</taxon>
        <taxon>Ecdysozoa</taxon>
        <taxon>Arthropoda</taxon>
        <taxon>Chelicerata</taxon>
        <taxon>Arachnida</taxon>
        <taxon>Araneae</taxon>
        <taxon>Araneomorphae</taxon>
        <taxon>Entelegynae</taxon>
        <taxon>Araneoidea</taxon>
        <taxon>Araneidae</taxon>
        <taxon>Caerostris</taxon>
    </lineage>
</organism>
<name>A0AAV4SL07_9ARAC</name>
<evidence type="ECO:0000256" key="1">
    <source>
        <dbReference type="SAM" id="MobiDB-lite"/>
    </source>
</evidence>
<feature type="compositionally biased region" description="Basic and acidic residues" evidence="1">
    <location>
        <begin position="43"/>
        <end position="53"/>
    </location>
</feature>
<evidence type="ECO:0000313" key="2">
    <source>
        <dbReference type="EMBL" id="GIY34004.1"/>
    </source>
</evidence>
<gene>
    <name evidence="2" type="ORF">CDAR_465261</name>
</gene>
<comment type="caution">
    <text evidence="2">The sequence shown here is derived from an EMBL/GenBank/DDBJ whole genome shotgun (WGS) entry which is preliminary data.</text>
</comment>
<feature type="region of interest" description="Disordered" evidence="1">
    <location>
        <begin position="34"/>
        <end position="64"/>
    </location>
</feature>